<dbReference type="Gene3D" id="3.40.50.170">
    <property type="entry name" value="Formyl transferase, N-terminal domain"/>
    <property type="match status" value="1"/>
</dbReference>
<dbReference type="PROSITE" id="PS00373">
    <property type="entry name" value="GART"/>
    <property type="match status" value="1"/>
</dbReference>
<sequence length="193" mass="21612">MVNVAIFASGSGSNFENLVKAVYKHAEIKLLIVDKEDAYAITRANKLGIPYVYVNPKAFAGKAAYESQILSYLQAYKIDLIALAGYMRFIGKVLLENYPNRIINLHPAYLPEFPGAHSIQDAYDAKVKATGVTIHFVDDGVDTGPIIHQERIDIDPAWSLENLEEEVHKMEYDMFPRILDSVCKEAENETSSN</sequence>
<feature type="binding site" evidence="6">
    <location>
        <begin position="12"/>
        <end position="14"/>
    </location>
    <ligand>
        <name>N(1)-(5-phospho-beta-D-ribosyl)glycinamide</name>
        <dbReference type="ChEBI" id="CHEBI:143788"/>
    </ligand>
</feature>
<feature type="binding site" evidence="6">
    <location>
        <position position="62"/>
    </location>
    <ligand>
        <name>(6R)-10-formyltetrahydrofolate</name>
        <dbReference type="ChEBI" id="CHEBI:195366"/>
    </ligand>
</feature>
<evidence type="ECO:0000256" key="3">
    <source>
        <dbReference type="ARBA" id="ARBA00022755"/>
    </source>
</evidence>
<dbReference type="GO" id="GO:0006189">
    <property type="term" value="P:'de novo' IMP biosynthetic process"/>
    <property type="evidence" value="ECO:0007669"/>
    <property type="project" value="UniProtKB-UniRule"/>
</dbReference>
<dbReference type="Pfam" id="PF00551">
    <property type="entry name" value="Formyl_trans_N"/>
    <property type="match status" value="1"/>
</dbReference>
<feature type="binding site" evidence="6">
    <location>
        <position position="104"/>
    </location>
    <ligand>
        <name>(6R)-10-formyltetrahydrofolate</name>
        <dbReference type="ChEBI" id="CHEBI:195366"/>
    </ligand>
</feature>
<dbReference type="PANTHER" id="PTHR43369">
    <property type="entry name" value="PHOSPHORIBOSYLGLYCINAMIDE FORMYLTRANSFERASE"/>
    <property type="match status" value="1"/>
</dbReference>
<protein>
    <recommendedName>
        <fullName evidence="6">Phosphoribosylglycinamide formyltransferase</fullName>
        <ecNumber evidence="6">2.1.2.2</ecNumber>
    </recommendedName>
    <alternativeName>
        <fullName evidence="6">5'-phosphoribosylglycinamide transformylase</fullName>
    </alternativeName>
    <alternativeName>
        <fullName evidence="6">GAR transformylase</fullName>
        <shortName evidence="6">GART</shortName>
    </alternativeName>
</protein>
<keyword evidence="2 6" id="KW-0808">Transferase</keyword>
<proteinExistence type="inferred from homology"/>
<comment type="caution">
    <text evidence="8">The sequence shown here is derived from an EMBL/GenBank/DDBJ whole genome shotgun (WGS) entry which is preliminary data.</text>
</comment>
<dbReference type="InterPro" id="IPR001555">
    <property type="entry name" value="GART_AS"/>
</dbReference>
<dbReference type="InterPro" id="IPR004607">
    <property type="entry name" value="GART"/>
</dbReference>
<dbReference type="Proteomes" id="UP000294743">
    <property type="component" value="Unassembled WGS sequence"/>
</dbReference>
<comment type="catalytic activity">
    <reaction evidence="5 6">
        <text>N(1)-(5-phospho-beta-D-ribosyl)glycinamide + (6R)-10-formyltetrahydrofolate = N(2)-formyl-N(1)-(5-phospho-beta-D-ribosyl)glycinamide + (6S)-5,6,7,8-tetrahydrofolate + H(+)</text>
        <dbReference type="Rhea" id="RHEA:15053"/>
        <dbReference type="ChEBI" id="CHEBI:15378"/>
        <dbReference type="ChEBI" id="CHEBI:57453"/>
        <dbReference type="ChEBI" id="CHEBI:143788"/>
        <dbReference type="ChEBI" id="CHEBI:147286"/>
        <dbReference type="ChEBI" id="CHEBI:195366"/>
        <dbReference type="EC" id="2.1.2.2"/>
    </reaction>
</comment>
<dbReference type="GO" id="GO:0004644">
    <property type="term" value="F:phosphoribosylglycinamide formyltransferase activity"/>
    <property type="evidence" value="ECO:0007669"/>
    <property type="project" value="UniProtKB-UniRule"/>
</dbReference>
<dbReference type="SUPFAM" id="SSF53328">
    <property type="entry name" value="Formyltransferase"/>
    <property type="match status" value="1"/>
</dbReference>
<dbReference type="GO" id="GO:0005829">
    <property type="term" value="C:cytosol"/>
    <property type="evidence" value="ECO:0007669"/>
    <property type="project" value="TreeGrafter"/>
</dbReference>
<dbReference type="AlphaFoldDB" id="A0A4R7ZB06"/>
<reference evidence="8 9" key="1">
    <citation type="submission" date="2019-03" db="EMBL/GenBank/DDBJ databases">
        <title>Genomic Encyclopedia of Type Strains, Phase IV (KMG-IV): sequencing the most valuable type-strain genomes for metagenomic binning, comparative biology and taxonomic classification.</title>
        <authorList>
            <person name="Goeker M."/>
        </authorList>
    </citation>
    <scope>NUCLEOTIDE SEQUENCE [LARGE SCALE GENOMIC DNA]</scope>
    <source>
        <strain evidence="8 9">DSM 28867</strain>
    </source>
</reference>
<dbReference type="EMBL" id="SODD01000036">
    <property type="protein sequence ID" value="TDW14629.1"/>
    <property type="molecule type" value="Genomic_DNA"/>
</dbReference>
<dbReference type="UniPathway" id="UPA00074">
    <property type="reaction ID" value="UER00126"/>
</dbReference>
<evidence type="ECO:0000313" key="8">
    <source>
        <dbReference type="EMBL" id="TDW14629.1"/>
    </source>
</evidence>
<dbReference type="PANTHER" id="PTHR43369:SF2">
    <property type="entry name" value="PHOSPHORIBOSYLGLYCINAMIDE FORMYLTRANSFERASE"/>
    <property type="match status" value="1"/>
</dbReference>
<dbReference type="CDD" id="cd08645">
    <property type="entry name" value="FMT_core_GART"/>
    <property type="match status" value="1"/>
</dbReference>
<feature type="active site" description="Proton donor" evidence="6">
    <location>
        <position position="106"/>
    </location>
</feature>
<comment type="caution">
    <text evidence="6">Lacks conserved residue(s) required for the propagation of feature annotation.</text>
</comment>
<evidence type="ECO:0000256" key="2">
    <source>
        <dbReference type="ARBA" id="ARBA00022679"/>
    </source>
</evidence>
<organism evidence="8 9">
    <name type="scientific">Breznakia blatticola</name>
    <dbReference type="NCBI Taxonomy" id="1754012"/>
    <lineage>
        <taxon>Bacteria</taxon>
        <taxon>Bacillati</taxon>
        <taxon>Bacillota</taxon>
        <taxon>Erysipelotrichia</taxon>
        <taxon>Erysipelotrichales</taxon>
        <taxon>Erysipelotrichaceae</taxon>
        <taxon>Breznakia</taxon>
    </lineage>
</organism>
<evidence type="ECO:0000256" key="1">
    <source>
        <dbReference type="ARBA" id="ARBA00005054"/>
    </source>
</evidence>
<feature type="site" description="Raises pKa of active site His" evidence="6">
    <location>
        <position position="142"/>
    </location>
</feature>
<comment type="pathway">
    <text evidence="1 6">Purine metabolism; IMP biosynthesis via de novo pathway; N(2)-formyl-N(1)-(5-phospho-D-ribosyl)glycinamide from N(1)-(5-phospho-D-ribosyl)glycinamide (10-formyl THF route): step 1/1.</text>
</comment>
<dbReference type="HAMAP" id="MF_01930">
    <property type="entry name" value="PurN"/>
    <property type="match status" value="1"/>
</dbReference>
<comment type="similarity">
    <text evidence="4 6">Belongs to the GART family.</text>
</comment>
<dbReference type="EC" id="2.1.2.2" evidence="6"/>
<comment type="function">
    <text evidence="6">Catalyzes the transfer of a formyl group from 10-formyltetrahydrofolate to 5-phospho-ribosyl-glycinamide (GAR), producing 5-phospho-ribosyl-N-formylglycinamide (FGAR) and tetrahydrofolate.</text>
</comment>
<keyword evidence="3 6" id="KW-0658">Purine biosynthesis</keyword>
<dbReference type="InterPro" id="IPR036477">
    <property type="entry name" value="Formyl_transf_N_sf"/>
</dbReference>
<dbReference type="NCBIfam" id="TIGR00639">
    <property type="entry name" value="PurN"/>
    <property type="match status" value="1"/>
</dbReference>
<gene>
    <name evidence="6" type="primary">purN</name>
    <name evidence="8" type="ORF">EDD63_1362</name>
</gene>
<evidence type="ECO:0000256" key="4">
    <source>
        <dbReference type="ARBA" id="ARBA00038440"/>
    </source>
</evidence>
<accession>A0A4R7ZB06</accession>
<keyword evidence="9" id="KW-1185">Reference proteome</keyword>
<dbReference type="RefSeq" id="WP_134170566.1">
    <property type="nucleotide sequence ID" value="NZ_SODD01000036.1"/>
</dbReference>
<name>A0A4R7ZB06_9FIRM</name>
<evidence type="ECO:0000259" key="7">
    <source>
        <dbReference type="Pfam" id="PF00551"/>
    </source>
</evidence>
<evidence type="ECO:0000256" key="6">
    <source>
        <dbReference type="HAMAP-Rule" id="MF_01930"/>
    </source>
</evidence>
<feature type="domain" description="Formyl transferase N-terminal" evidence="7">
    <location>
        <begin position="3"/>
        <end position="178"/>
    </location>
</feature>
<dbReference type="InterPro" id="IPR002376">
    <property type="entry name" value="Formyl_transf_N"/>
</dbReference>
<evidence type="ECO:0000256" key="5">
    <source>
        <dbReference type="ARBA" id="ARBA00047664"/>
    </source>
</evidence>
<evidence type="ECO:0000313" key="9">
    <source>
        <dbReference type="Proteomes" id="UP000294743"/>
    </source>
</evidence>
<dbReference type="OrthoDB" id="9806170at2"/>